<keyword evidence="3" id="KW-1185">Reference proteome</keyword>
<dbReference type="RefSeq" id="WP_245819357.1">
    <property type="nucleotide sequence ID" value="NZ_MWWV01000009.1"/>
</dbReference>
<comment type="caution">
    <text evidence="2">The sequence shown here is derived from an EMBL/GenBank/DDBJ whole genome shotgun (WGS) entry which is preliminary data.</text>
</comment>
<dbReference type="EMBL" id="MWWV01000009">
    <property type="protein sequence ID" value="OZG57345.1"/>
    <property type="molecule type" value="Genomic_DNA"/>
</dbReference>
<dbReference type="Pfam" id="PF17996">
    <property type="entry name" value="CE2_N"/>
    <property type="match status" value="1"/>
</dbReference>
<evidence type="ECO:0000313" key="2">
    <source>
        <dbReference type="EMBL" id="OZG57345.1"/>
    </source>
</evidence>
<organism evidence="2 3">
    <name type="scientific">Bifidobacterium tissieri</name>
    <dbReference type="NCBI Taxonomy" id="1630162"/>
    <lineage>
        <taxon>Bacteria</taxon>
        <taxon>Bacillati</taxon>
        <taxon>Actinomycetota</taxon>
        <taxon>Actinomycetes</taxon>
        <taxon>Bifidobacteriales</taxon>
        <taxon>Bifidobacteriaceae</taxon>
        <taxon>Bifidobacterium</taxon>
    </lineage>
</organism>
<feature type="domain" description="Carbohydrate esterase 2 N-terminal" evidence="1">
    <location>
        <begin position="43"/>
        <end position="144"/>
    </location>
</feature>
<dbReference type="PANTHER" id="PTHR37834">
    <property type="entry name" value="GDSL-LIKE LIPASE/ACYLHYDROLASE DOMAIN PROTEIN (AFU_ORTHOLOGUE AFUA_2G00620)"/>
    <property type="match status" value="1"/>
</dbReference>
<dbReference type="Gene3D" id="3.40.50.1110">
    <property type="entry name" value="SGNH hydrolase"/>
    <property type="match status" value="1"/>
</dbReference>
<evidence type="ECO:0000259" key="1">
    <source>
        <dbReference type="Pfam" id="PF17996"/>
    </source>
</evidence>
<dbReference type="AlphaFoldDB" id="A0A261FE90"/>
<dbReference type="InterPro" id="IPR040794">
    <property type="entry name" value="CE2_N"/>
</dbReference>
<dbReference type="Proteomes" id="UP000216444">
    <property type="component" value="Unassembled WGS sequence"/>
</dbReference>
<name>A0A261FE90_9BIFI</name>
<dbReference type="PANTHER" id="PTHR37834:SF2">
    <property type="entry name" value="ESTERASE, SGNH HYDROLASE-TYPE"/>
    <property type="match status" value="1"/>
</dbReference>
<dbReference type="Gene3D" id="2.60.120.260">
    <property type="entry name" value="Galactose-binding domain-like"/>
    <property type="match status" value="1"/>
</dbReference>
<sequence length="384" mass="43101">MVNAESQPISMNPALMDATRSTHADDALPRRVHILPDDPALRYTGRVDFDDPQRPVLIYPYTLIEFRFFGTSLRMQLINRHNYWENAIGVVIDGCQRKVDIPCDDRETEIVLADGLTPVMHTVTVFKRQDACHHVELLGFTVDGTNVGVQVLPPAAPRPRLRMEVYGDSVSAGEVAEAVHCCGRIDPDDNNGQYTNAWYSYAAFAARELNAELHDVAQGGIALLDGTGWFNGPDYVGLEDTYDKLEYNPTLGDSKPWDFNRFIPHVVVVAIGQNDSNPIDVMADDYDGEAAVTWRDHYRMFVERLREIYPDALLVLSTTILCHDAAWDRAIDDVCRAIDDPRILHFLYESNGTGTPGHIRIPEAERMGHELASFIADHLPADIR</sequence>
<dbReference type="InterPro" id="IPR052762">
    <property type="entry name" value="PCW_deacetylase/CE"/>
</dbReference>
<accession>A0A261FE90</accession>
<dbReference type="SUPFAM" id="SSF52266">
    <property type="entry name" value="SGNH hydrolase"/>
    <property type="match status" value="1"/>
</dbReference>
<gene>
    <name evidence="2" type="ORF">BTIS_1439</name>
</gene>
<evidence type="ECO:0000313" key="3">
    <source>
        <dbReference type="Proteomes" id="UP000216444"/>
    </source>
</evidence>
<reference evidence="2 3" key="1">
    <citation type="journal article" date="2017" name="BMC Genomics">
        <title>Comparative genomic and phylogenomic analyses of the Bifidobacteriaceae family.</title>
        <authorList>
            <person name="Lugli G.A."/>
            <person name="Milani C."/>
            <person name="Turroni F."/>
            <person name="Duranti S."/>
            <person name="Mancabelli L."/>
            <person name="Mangifesta M."/>
            <person name="Ferrario C."/>
            <person name="Modesto M."/>
            <person name="Mattarelli P."/>
            <person name="Jiri K."/>
            <person name="van Sinderen D."/>
            <person name="Ventura M."/>
        </authorList>
    </citation>
    <scope>NUCLEOTIDE SEQUENCE [LARGE SCALE GENOMIC DNA]</scope>
    <source>
        <strain evidence="2 3">DSM 100201</strain>
    </source>
</reference>
<protein>
    <submittedName>
        <fullName evidence="2">Electron transporter RnfD</fullName>
    </submittedName>
</protein>
<dbReference type="InterPro" id="IPR036514">
    <property type="entry name" value="SGNH_hydro_sf"/>
</dbReference>
<proteinExistence type="predicted"/>